<evidence type="ECO:0000313" key="2">
    <source>
        <dbReference type="Proteomes" id="UP000680067"/>
    </source>
</evidence>
<evidence type="ECO:0000313" key="1">
    <source>
        <dbReference type="EMBL" id="MBR7784656.1"/>
    </source>
</evidence>
<name>A0A941DTV9_9BURK</name>
<keyword evidence="2" id="KW-1185">Reference proteome</keyword>
<reference evidence="1" key="1">
    <citation type="submission" date="2021-04" db="EMBL/GenBank/DDBJ databases">
        <title>novel species isolated from subtropical streams in China.</title>
        <authorList>
            <person name="Lu H."/>
        </authorList>
    </citation>
    <scope>NUCLEOTIDE SEQUENCE</scope>
    <source>
        <strain evidence="1">LFS511W</strain>
    </source>
</reference>
<protein>
    <submittedName>
        <fullName evidence="1">Uncharacterized protein</fullName>
    </submittedName>
</protein>
<proteinExistence type="predicted"/>
<dbReference type="Proteomes" id="UP000680067">
    <property type="component" value="Unassembled WGS sequence"/>
</dbReference>
<accession>A0A941DTV9</accession>
<sequence>MKNQSVLLRTQTINSSRLPARDFIDTKIITRRENRIGPLFPDGIAYPKDRNDIHKIFHYSKKHRAQIVVNPCMGRI</sequence>
<dbReference type="EMBL" id="JAGSPN010000456">
    <property type="protein sequence ID" value="MBR7784656.1"/>
    <property type="molecule type" value="Genomic_DNA"/>
</dbReference>
<comment type="caution">
    <text evidence="1">The sequence shown here is derived from an EMBL/GenBank/DDBJ whole genome shotgun (WGS) entry which is preliminary data.</text>
</comment>
<gene>
    <name evidence="1" type="ORF">KDM89_21215</name>
</gene>
<organism evidence="1 2">
    <name type="scientific">Undibacterium luofuense</name>
    <dbReference type="NCBI Taxonomy" id="2828733"/>
    <lineage>
        <taxon>Bacteria</taxon>
        <taxon>Pseudomonadati</taxon>
        <taxon>Pseudomonadota</taxon>
        <taxon>Betaproteobacteria</taxon>
        <taxon>Burkholderiales</taxon>
        <taxon>Oxalobacteraceae</taxon>
        <taxon>Undibacterium</taxon>
    </lineage>
</organism>
<dbReference type="AlphaFoldDB" id="A0A941DTV9"/>
<feature type="non-terminal residue" evidence="1">
    <location>
        <position position="76"/>
    </location>
</feature>
<dbReference type="RefSeq" id="WP_212689786.1">
    <property type="nucleotide sequence ID" value="NZ_JAGSPN010000456.1"/>
</dbReference>